<keyword evidence="2" id="KW-0808">Transferase</keyword>
<dbReference type="InterPro" id="IPR017926">
    <property type="entry name" value="GATASE"/>
</dbReference>
<evidence type="ECO:0000259" key="1">
    <source>
        <dbReference type="Pfam" id="PF00117"/>
    </source>
</evidence>
<evidence type="ECO:0000313" key="3">
    <source>
        <dbReference type="Proteomes" id="UP000264310"/>
    </source>
</evidence>
<dbReference type="Gene3D" id="3.40.50.880">
    <property type="match status" value="1"/>
</dbReference>
<protein>
    <submittedName>
        <fullName evidence="2">Type 1 glutamine amidotransferase</fullName>
    </submittedName>
</protein>
<organism evidence="2 3">
    <name type="scientific">Fulvimarina endophytica</name>
    <dbReference type="NCBI Taxonomy" id="2293836"/>
    <lineage>
        <taxon>Bacteria</taxon>
        <taxon>Pseudomonadati</taxon>
        <taxon>Pseudomonadota</taxon>
        <taxon>Alphaproteobacteria</taxon>
        <taxon>Hyphomicrobiales</taxon>
        <taxon>Aurantimonadaceae</taxon>
        <taxon>Fulvimarina</taxon>
    </lineage>
</organism>
<name>A0A371XAT2_9HYPH</name>
<dbReference type="GO" id="GO:0005829">
    <property type="term" value="C:cytosol"/>
    <property type="evidence" value="ECO:0007669"/>
    <property type="project" value="TreeGrafter"/>
</dbReference>
<dbReference type="AlphaFoldDB" id="A0A371XAT2"/>
<dbReference type="SUPFAM" id="SSF52317">
    <property type="entry name" value="Class I glutamine amidotransferase-like"/>
    <property type="match status" value="1"/>
</dbReference>
<dbReference type="PROSITE" id="PS51273">
    <property type="entry name" value="GATASE_TYPE_1"/>
    <property type="match status" value="1"/>
</dbReference>
<dbReference type="PANTHER" id="PTHR42695:SF5">
    <property type="entry name" value="GLUTAMINE AMIDOTRANSFERASE YLR126C-RELATED"/>
    <property type="match status" value="1"/>
</dbReference>
<feature type="domain" description="Glutamine amidotransferase" evidence="1">
    <location>
        <begin position="90"/>
        <end position="196"/>
    </location>
</feature>
<sequence>MDASERMRGPMLIGILEAGRNRDRLRDKHGSYPEMFERLLSRADPSLRFKVYTVLDDVFPNSVEECDAWLVTGSRYTAFDRLPWMLRLEAFLRDVMERGGPIVGICFGHQILAQAMGGEVRRANEGWGLGVHRYMLESRPDWMGDAPDHFALSAVHQDQVTRIPEGASVVASSTFCPAGVLVYGDKALTIQAHPEFPKDYVADLVEELAGDGIDGRTIDDARDRLASLSTDSGMIADQIVAFLRKASRSADEAPVPASAGSA</sequence>
<accession>A0A371XAT2</accession>
<dbReference type="Proteomes" id="UP000264310">
    <property type="component" value="Unassembled WGS sequence"/>
</dbReference>
<keyword evidence="3" id="KW-1185">Reference proteome</keyword>
<dbReference type="PANTHER" id="PTHR42695">
    <property type="entry name" value="GLUTAMINE AMIDOTRANSFERASE YLR126C-RELATED"/>
    <property type="match status" value="1"/>
</dbReference>
<evidence type="ECO:0000313" key="2">
    <source>
        <dbReference type="EMBL" id="RFC66347.1"/>
    </source>
</evidence>
<dbReference type="GO" id="GO:0016740">
    <property type="term" value="F:transferase activity"/>
    <property type="evidence" value="ECO:0007669"/>
    <property type="project" value="UniProtKB-KW"/>
</dbReference>
<dbReference type="InterPro" id="IPR029062">
    <property type="entry name" value="Class_I_gatase-like"/>
</dbReference>
<proteinExistence type="predicted"/>
<reference evidence="2 3" key="1">
    <citation type="submission" date="2018-08" db="EMBL/GenBank/DDBJ databases">
        <title>Fulvimarina sp. 85, whole genome shotgun sequence.</title>
        <authorList>
            <person name="Tuo L."/>
        </authorList>
    </citation>
    <scope>NUCLEOTIDE SEQUENCE [LARGE SCALE GENOMIC DNA]</scope>
    <source>
        <strain evidence="2 3">85</strain>
    </source>
</reference>
<dbReference type="InterPro" id="IPR044992">
    <property type="entry name" value="ChyE-like"/>
</dbReference>
<dbReference type="Pfam" id="PF00117">
    <property type="entry name" value="GATase"/>
    <property type="match status" value="1"/>
</dbReference>
<dbReference type="EMBL" id="QURL01000001">
    <property type="protein sequence ID" value="RFC66347.1"/>
    <property type="molecule type" value="Genomic_DNA"/>
</dbReference>
<dbReference type="CDD" id="cd01741">
    <property type="entry name" value="GATase1_1"/>
    <property type="match status" value="1"/>
</dbReference>
<gene>
    <name evidence="2" type="ORF">DYI37_02550</name>
</gene>
<comment type="caution">
    <text evidence="2">The sequence shown here is derived from an EMBL/GenBank/DDBJ whole genome shotgun (WGS) entry which is preliminary data.</text>
</comment>
<keyword evidence="2" id="KW-0315">Glutamine amidotransferase</keyword>